<evidence type="ECO:0000256" key="1">
    <source>
        <dbReference type="ARBA" id="ARBA00004442"/>
    </source>
</evidence>
<protein>
    <recommendedName>
        <fullName evidence="5">OmpA-like domain-containing protein</fullName>
    </recommendedName>
</protein>
<dbReference type="PRINTS" id="PR01021">
    <property type="entry name" value="OMPADOMAIN"/>
</dbReference>
<dbReference type="AlphaFoldDB" id="A0A532V7A3"/>
<dbReference type="EMBL" id="NJBO01000006">
    <property type="protein sequence ID" value="TKJ43081.1"/>
    <property type="molecule type" value="Genomic_DNA"/>
</dbReference>
<dbReference type="InterPro" id="IPR008969">
    <property type="entry name" value="CarboxyPept-like_regulatory"/>
</dbReference>
<dbReference type="PRINTS" id="PR01023">
    <property type="entry name" value="NAFLGMOTY"/>
</dbReference>
<dbReference type="CDD" id="cd07185">
    <property type="entry name" value="OmpA_C-like"/>
    <property type="match status" value="1"/>
</dbReference>
<evidence type="ECO:0000313" key="6">
    <source>
        <dbReference type="EMBL" id="TKJ43081.1"/>
    </source>
</evidence>
<organism evidence="6 7">
    <name type="scientific">candidate division TA06 bacterium B3_TA06</name>
    <dbReference type="NCBI Taxonomy" id="2012487"/>
    <lineage>
        <taxon>Bacteria</taxon>
        <taxon>Bacteria division TA06</taxon>
    </lineage>
</organism>
<dbReference type="InterPro" id="IPR036737">
    <property type="entry name" value="OmpA-like_sf"/>
</dbReference>
<dbReference type="InterPro" id="IPR050330">
    <property type="entry name" value="Bact_OuterMem_StrucFunc"/>
</dbReference>
<dbReference type="Pfam" id="PF00691">
    <property type="entry name" value="OmpA"/>
    <property type="match status" value="1"/>
</dbReference>
<dbReference type="Pfam" id="PF13620">
    <property type="entry name" value="CarboxypepD_reg"/>
    <property type="match status" value="1"/>
</dbReference>
<dbReference type="PANTHER" id="PTHR30329:SF21">
    <property type="entry name" value="LIPOPROTEIN YIAD-RELATED"/>
    <property type="match status" value="1"/>
</dbReference>
<accession>A0A532V7A3</accession>
<sequence length="560" mass="60557">MRKVVLVTIILASVAFPYNTVLGNRGTFRVYSGACEDMGMLTIDLNVFGTMMNIDSVVAPDTVSSTAQLTEVLPYVALSFTPWHYLEFSLWGHGRYATFGNYTSSTAELYNDLGLSVKGGVPIYFNKAKNVYLAPGIDGFAYMQGLGTSVFGFGGRGLMTLRLNWLGMHLNGGYEYLTGSTSPGYVLTGVGLEVWPFSFAGLIVDGTARIPQDSLSQFTNFLYVTPGLRLGFGGRATKFNVNLGCELEPMQTPFRWHALAGVGIGFNLMPTAEGYINGIVVDKVTQKPVAEAKICIEGHPGIDTYVTGTDGRFSVEYPEGTFFLVAEHPDYVTTRIGSELIELEGGTVMLELAPITGGATVVGTVVDAVNNAPVQAVLRFVSITGDTVLSSFKSDAVSGYYRAVVPAGTYRVDAEAAGYKKTHKSMILEDTDEVVVDFKLERVAPQAPPPPIAFRSIYFGRGEAGLSPQDYAPLKEAVSVLKAHPEVKVQLRGYTDSVGDAASNQRLSLRRAQSVRDFLISNGISPDRIGVVGYGESHPRGDNRTRTGRDLNRRVDIVVM</sequence>
<reference evidence="6 7" key="1">
    <citation type="submission" date="2017-06" db="EMBL/GenBank/DDBJ databases">
        <title>Novel microbial phyla capable of carbon fixation and sulfur reduction in deep-sea sediments.</title>
        <authorList>
            <person name="Huang J."/>
            <person name="Baker B."/>
            <person name="Wang Y."/>
        </authorList>
    </citation>
    <scope>NUCLEOTIDE SEQUENCE [LARGE SCALE GENOMIC DNA]</scope>
    <source>
        <strain evidence="6">B3_TA06</strain>
    </source>
</reference>
<comment type="subcellular location">
    <subcellularLocation>
        <location evidence="1">Cell outer membrane</location>
    </subcellularLocation>
</comment>
<dbReference type="SUPFAM" id="SSF49464">
    <property type="entry name" value="Carboxypeptidase regulatory domain-like"/>
    <property type="match status" value="2"/>
</dbReference>
<evidence type="ECO:0000313" key="7">
    <source>
        <dbReference type="Proteomes" id="UP000317778"/>
    </source>
</evidence>
<dbReference type="SUPFAM" id="SSF103088">
    <property type="entry name" value="OmpA-like"/>
    <property type="match status" value="1"/>
</dbReference>
<evidence type="ECO:0000256" key="2">
    <source>
        <dbReference type="ARBA" id="ARBA00023136"/>
    </source>
</evidence>
<feature type="domain" description="OmpA-like" evidence="5">
    <location>
        <begin position="446"/>
        <end position="560"/>
    </location>
</feature>
<dbReference type="Proteomes" id="UP000317778">
    <property type="component" value="Unassembled WGS sequence"/>
</dbReference>
<evidence type="ECO:0000256" key="3">
    <source>
        <dbReference type="ARBA" id="ARBA00023237"/>
    </source>
</evidence>
<dbReference type="Gene3D" id="2.60.40.1120">
    <property type="entry name" value="Carboxypeptidase-like, regulatory domain"/>
    <property type="match status" value="2"/>
</dbReference>
<gene>
    <name evidence="6" type="ORF">CEE36_04860</name>
</gene>
<comment type="caution">
    <text evidence="6">The sequence shown here is derived from an EMBL/GenBank/DDBJ whole genome shotgun (WGS) entry which is preliminary data.</text>
</comment>
<dbReference type="Gene3D" id="3.30.1330.60">
    <property type="entry name" value="OmpA-like domain"/>
    <property type="match status" value="1"/>
</dbReference>
<dbReference type="PANTHER" id="PTHR30329">
    <property type="entry name" value="STATOR ELEMENT OF FLAGELLAR MOTOR COMPLEX"/>
    <property type="match status" value="1"/>
</dbReference>
<evidence type="ECO:0000259" key="5">
    <source>
        <dbReference type="PROSITE" id="PS51123"/>
    </source>
</evidence>
<proteinExistence type="predicted"/>
<evidence type="ECO:0000256" key="4">
    <source>
        <dbReference type="PROSITE-ProRule" id="PRU00473"/>
    </source>
</evidence>
<name>A0A532V7A3_UNCT6</name>
<dbReference type="InterPro" id="IPR006664">
    <property type="entry name" value="OMP_bac"/>
</dbReference>
<dbReference type="PROSITE" id="PS51123">
    <property type="entry name" value="OMPA_2"/>
    <property type="match status" value="1"/>
</dbReference>
<dbReference type="GO" id="GO:0009279">
    <property type="term" value="C:cell outer membrane"/>
    <property type="evidence" value="ECO:0007669"/>
    <property type="project" value="UniProtKB-SubCell"/>
</dbReference>
<keyword evidence="3" id="KW-0998">Cell outer membrane</keyword>
<dbReference type="InterPro" id="IPR006665">
    <property type="entry name" value="OmpA-like"/>
</dbReference>
<keyword evidence="2 4" id="KW-0472">Membrane</keyword>